<gene>
    <name evidence="3" type="ORF">BT63DRAFT_235939</name>
</gene>
<accession>A0A6A6UEY6</accession>
<organism evidence="3 4">
    <name type="scientific">Microthyrium microscopicum</name>
    <dbReference type="NCBI Taxonomy" id="703497"/>
    <lineage>
        <taxon>Eukaryota</taxon>
        <taxon>Fungi</taxon>
        <taxon>Dikarya</taxon>
        <taxon>Ascomycota</taxon>
        <taxon>Pezizomycotina</taxon>
        <taxon>Dothideomycetes</taxon>
        <taxon>Dothideomycetes incertae sedis</taxon>
        <taxon>Microthyriales</taxon>
        <taxon>Microthyriaceae</taxon>
        <taxon>Microthyrium</taxon>
    </lineage>
</organism>
<feature type="compositionally biased region" description="Polar residues" evidence="1">
    <location>
        <begin position="639"/>
        <end position="655"/>
    </location>
</feature>
<dbReference type="OrthoDB" id="5359231at2759"/>
<proteinExistence type="predicted"/>
<dbReference type="SUPFAM" id="SSF81383">
    <property type="entry name" value="F-box domain"/>
    <property type="match status" value="1"/>
</dbReference>
<dbReference type="InterPro" id="IPR001810">
    <property type="entry name" value="F-box_dom"/>
</dbReference>
<evidence type="ECO:0000256" key="1">
    <source>
        <dbReference type="SAM" id="MobiDB-lite"/>
    </source>
</evidence>
<evidence type="ECO:0000313" key="3">
    <source>
        <dbReference type="EMBL" id="KAF2670360.1"/>
    </source>
</evidence>
<dbReference type="Pfam" id="PF12937">
    <property type="entry name" value="F-box-like"/>
    <property type="match status" value="1"/>
</dbReference>
<dbReference type="AlphaFoldDB" id="A0A6A6UEY6"/>
<dbReference type="PROSITE" id="PS50181">
    <property type="entry name" value="FBOX"/>
    <property type="match status" value="1"/>
</dbReference>
<keyword evidence="4" id="KW-1185">Reference proteome</keyword>
<protein>
    <recommendedName>
        <fullName evidence="2">F-box domain-containing protein</fullName>
    </recommendedName>
</protein>
<dbReference type="CDD" id="cd09917">
    <property type="entry name" value="F-box_SF"/>
    <property type="match status" value="1"/>
</dbReference>
<dbReference type="InterPro" id="IPR036047">
    <property type="entry name" value="F-box-like_dom_sf"/>
</dbReference>
<dbReference type="EMBL" id="MU004234">
    <property type="protein sequence ID" value="KAF2670360.1"/>
    <property type="molecule type" value="Genomic_DNA"/>
</dbReference>
<feature type="domain" description="F-box" evidence="2">
    <location>
        <begin position="1"/>
        <end position="46"/>
    </location>
</feature>
<dbReference type="SMART" id="SM00256">
    <property type="entry name" value="FBOX"/>
    <property type="match status" value="1"/>
</dbReference>
<evidence type="ECO:0000313" key="4">
    <source>
        <dbReference type="Proteomes" id="UP000799302"/>
    </source>
</evidence>
<reference evidence="3" key="1">
    <citation type="journal article" date="2020" name="Stud. Mycol.">
        <title>101 Dothideomycetes genomes: a test case for predicting lifestyles and emergence of pathogens.</title>
        <authorList>
            <person name="Haridas S."/>
            <person name="Albert R."/>
            <person name="Binder M."/>
            <person name="Bloem J."/>
            <person name="Labutti K."/>
            <person name="Salamov A."/>
            <person name="Andreopoulos B."/>
            <person name="Baker S."/>
            <person name="Barry K."/>
            <person name="Bills G."/>
            <person name="Bluhm B."/>
            <person name="Cannon C."/>
            <person name="Castanera R."/>
            <person name="Culley D."/>
            <person name="Daum C."/>
            <person name="Ezra D."/>
            <person name="Gonzalez J."/>
            <person name="Henrissat B."/>
            <person name="Kuo A."/>
            <person name="Liang C."/>
            <person name="Lipzen A."/>
            <person name="Lutzoni F."/>
            <person name="Magnuson J."/>
            <person name="Mondo S."/>
            <person name="Nolan M."/>
            <person name="Ohm R."/>
            <person name="Pangilinan J."/>
            <person name="Park H.-J."/>
            <person name="Ramirez L."/>
            <person name="Alfaro M."/>
            <person name="Sun H."/>
            <person name="Tritt A."/>
            <person name="Yoshinaga Y."/>
            <person name="Zwiers L.-H."/>
            <person name="Turgeon B."/>
            <person name="Goodwin S."/>
            <person name="Spatafora J."/>
            <person name="Crous P."/>
            <person name="Grigoriev I."/>
        </authorList>
    </citation>
    <scope>NUCLEOTIDE SEQUENCE</scope>
    <source>
        <strain evidence="3">CBS 115976</strain>
    </source>
</reference>
<sequence length="722" mass="81738">MIIVYLPVEVLCNIGLCLDISDLVSLGATCRAFRALCADRTLNRHILQKTALNALETRRAMEDTPDGEMDYQQVVRRIYRRRAALKRGIPRIAVSLGSAEMFVYNQGVVCFLHDHTIHVLDALKTGESKSFHITRVLDGFQFVEDADALTLIHYSEDILSIKYQDPINNDEWLLVVQVFVNSHKTPMRKTAIQLVSSRKLFVRNDADFVYYGTHSYIGSHGHQEWVLQGIALNPQKPFPPEAQTTLPYADQKMESLKVHLTDFVGSEVGSTAVFKVHEGHFYALTNCDDFDVVEVDWTSFYYCISFPVDDPRKERMRRGEMLRRQHREGPIDDGWIDLSLQACERTNDLLIVESRKEWLHGASQSSRSFYITNVVLGEEGASESSAHRGRLPENDPFNIYATSNAKFAKSQDRAFWQVHPEALNVVAAKGLDEKPVRPYILAHTKHRLYNVAASAYIDLVEDTETVFENGVSKQRSYLRLRSGSRSIAPIPSEHKTPMLEPSRYVKNKQPLSPRPIGAQPTFPRPEDKFVPELPSPYRYTKIKLWPESDSSSAPAAAAHHVLSPHIGIHHEPGPCGSVGVQAMADERMIVLLMRAAASDRYGKLVCLSFDSDAGIKHLNMLHKPREPLESRPRKRRRSSATVHESECTLSGSESTVVDDPEDPKLLRAKSKAKKSAIAVLDDEYQDMTLGEYDCIDFPESEECDALINNWDEFVRRSKLTYI</sequence>
<feature type="region of interest" description="Disordered" evidence="1">
    <location>
        <begin position="505"/>
        <end position="529"/>
    </location>
</feature>
<name>A0A6A6UEY6_9PEZI</name>
<feature type="region of interest" description="Disordered" evidence="1">
    <location>
        <begin position="623"/>
        <end position="660"/>
    </location>
</feature>
<dbReference type="Proteomes" id="UP000799302">
    <property type="component" value="Unassembled WGS sequence"/>
</dbReference>
<evidence type="ECO:0000259" key="2">
    <source>
        <dbReference type="PROSITE" id="PS50181"/>
    </source>
</evidence>
<dbReference type="Gene3D" id="1.20.1280.50">
    <property type="match status" value="1"/>
</dbReference>